<dbReference type="EMBL" id="JAROAS010000003">
    <property type="protein sequence ID" value="MED4126865.1"/>
    <property type="molecule type" value="Genomic_DNA"/>
</dbReference>
<dbReference type="Proteomes" id="UP001341820">
    <property type="component" value="Unassembled WGS sequence"/>
</dbReference>
<dbReference type="InterPro" id="IPR000843">
    <property type="entry name" value="HTH_LacI"/>
</dbReference>
<dbReference type="Pfam" id="PF00356">
    <property type="entry name" value="LacI"/>
    <property type="match status" value="1"/>
</dbReference>
<name>A0ABU6NF78_9BACI</name>
<feature type="domain" description="HTH lacI-type" evidence="1">
    <location>
        <begin position="2"/>
        <end position="32"/>
    </location>
</feature>
<dbReference type="GO" id="GO:0003677">
    <property type="term" value="F:DNA binding"/>
    <property type="evidence" value="ECO:0007669"/>
    <property type="project" value="UniProtKB-KW"/>
</dbReference>
<protein>
    <submittedName>
        <fullName evidence="2">LacI family DNA-binding transcriptional regulator</fullName>
    </submittedName>
</protein>
<proteinExistence type="predicted"/>
<comment type="caution">
    <text evidence="2">The sequence shown here is derived from an EMBL/GenBank/DDBJ whole genome shotgun (WGS) entry which is preliminary data.</text>
</comment>
<organism evidence="2 3">
    <name type="scientific">Shouchella miscanthi</name>
    <dbReference type="NCBI Taxonomy" id="2598861"/>
    <lineage>
        <taxon>Bacteria</taxon>
        <taxon>Bacillati</taxon>
        <taxon>Bacillota</taxon>
        <taxon>Bacilli</taxon>
        <taxon>Bacillales</taxon>
        <taxon>Bacillaceae</taxon>
        <taxon>Shouchella</taxon>
    </lineage>
</organism>
<sequence length="39" mass="4079">MPTLKDVAKKAKVSVSTASYAMNGSSLILPETELVKGNV</sequence>
<evidence type="ECO:0000313" key="2">
    <source>
        <dbReference type="EMBL" id="MED4126865.1"/>
    </source>
</evidence>
<dbReference type="Gene3D" id="1.10.260.40">
    <property type="entry name" value="lambda repressor-like DNA-binding domains"/>
    <property type="match status" value="1"/>
</dbReference>
<evidence type="ECO:0000313" key="3">
    <source>
        <dbReference type="Proteomes" id="UP001341820"/>
    </source>
</evidence>
<keyword evidence="2" id="KW-0238">DNA-binding</keyword>
<reference evidence="2 3" key="1">
    <citation type="submission" date="2023-03" db="EMBL/GenBank/DDBJ databases">
        <title>Bacillus Genome Sequencing.</title>
        <authorList>
            <person name="Dunlap C."/>
        </authorList>
    </citation>
    <scope>NUCLEOTIDE SEQUENCE [LARGE SCALE GENOMIC DNA]</scope>
    <source>
        <strain evidence="2 3">B-4107</strain>
    </source>
</reference>
<dbReference type="PROSITE" id="PS00356">
    <property type="entry name" value="HTH_LACI_1"/>
    <property type="match status" value="1"/>
</dbReference>
<dbReference type="SUPFAM" id="SSF47413">
    <property type="entry name" value="lambda repressor-like DNA-binding domains"/>
    <property type="match status" value="1"/>
</dbReference>
<evidence type="ECO:0000259" key="1">
    <source>
        <dbReference type="PROSITE" id="PS50932"/>
    </source>
</evidence>
<gene>
    <name evidence="2" type="ORF">P5F74_01835</name>
</gene>
<accession>A0ABU6NF78</accession>
<dbReference type="InterPro" id="IPR010982">
    <property type="entry name" value="Lambda_DNA-bd_dom_sf"/>
</dbReference>
<dbReference type="PROSITE" id="PS50932">
    <property type="entry name" value="HTH_LACI_2"/>
    <property type="match status" value="1"/>
</dbReference>
<dbReference type="RefSeq" id="WP_328236164.1">
    <property type="nucleotide sequence ID" value="NZ_JAROAS010000003.1"/>
</dbReference>
<keyword evidence="3" id="KW-1185">Reference proteome</keyword>